<dbReference type="InterPro" id="IPR007730">
    <property type="entry name" value="SPOR-like_dom"/>
</dbReference>
<name>A0A1M5AYR5_LOKAT</name>
<feature type="region of interest" description="Disordered" evidence="1">
    <location>
        <begin position="122"/>
        <end position="159"/>
    </location>
</feature>
<keyword evidence="2" id="KW-0732">Signal</keyword>
<keyword evidence="5" id="KW-1185">Reference proteome</keyword>
<dbReference type="GO" id="GO:0042834">
    <property type="term" value="F:peptidoglycan binding"/>
    <property type="evidence" value="ECO:0007669"/>
    <property type="project" value="InterPro"/>
</dbReference>
<gene>
    <name evidence="4" type="ORF">SAMN05444339_105145</name>
</gene>
<dbReference type="Proteomes" id="UP000183987">
    <property type="component" value="Unassembled WGS sequence"/>
</dbReference>
<feature type="compositionally biased region" description="Low complexity" evidence="1">
    <location>
        <begin position="85"/>
        <end position="101"/>
    </location>
</feature>
<dbReference type="OrthoDB" id="7843142at2"/>
<dbReference type="Pfam" id="PF05036">
    <property type="entry name" value="SPOR"/>
    <property type="match status" value="1"/>
</dbReference>
<dbReference type="Gene3D" id="3.30.70.1070">
    <property type="entry name" value="Sporulation related repeat"/>
    <property type="match status" value="1"/>
</dbReference>
<dbReference type="InterPro" id="IPR036680">
    <property type="entry name" value="SPOR-like_sf"/>
</dbReference>
<dbReference type="AlphaFoldDB" id="A0A1M5AYR5"/>
<dbReference type="RefSeq" id="WP_143155412.1">
    <property type="nucleotide sequence ID" value="NZ_FQUE01000005.1"/>
</dbReference>
<evidence type="ECO:0000313" key="5">
    <source>
        <dbReference type="Proteomes" id="UP000183987"/>
    </source>
</evidence>
<evidence type="ECO:0000256" key="1">
    <source>
        <dbReference type="SAM" id="MobiDB-lite"/>
    </source>
</evidence>
<reference evidence="5" key="1">
    <citation type="submission" date="2016-11" db="EMBL/GenBank/DDBJ databases">
        <authorList>
            <person name="Varghese N."/>
            <person name="Submissions S."/>
        </authorList>
    </citation>
    <scope>NUCLEOTIDE SEQUENCE [LARGE SCALE GENOMIC DNA]</scope>
    <source>
        <strain evidence="5">DSM 29326</strain>
    </source>
</reference>
<sequence>MSATRFASTIATAALMASGLGVATVSAQTSAVPAELPPAGYDASQYVDSRGCAFVRAGMAGMVNWVPRVDRARNQLCNFQPTTVRTAQATPQAQPAPQAEVRTPDPLPEPPVVTLPPRPAAVAKTAPRPATPQVRRIPAPPAPRPVVAAPAPRAVPAPQPRRMTYAQACAGRFGLQPGFVSAGTGAPVDCGPSPQPAGTATAQPLRLTLAAACDRQAETGQTLIDAATGAPIACPTPAPVRIAMTPQPAFALPVAAPSHATSGCAIPGLGGDPRFPMRCGPQAESPSGRGYGLSGRQVVAADVTASYPAAVAVTRTATPRPLFGAGPVPASNAPAGTPVRIAAGYARVWDDGRINPQRGLRVAQTVPHVSSRSVAPAAVQVPAAAAGHRYVQVGSFADPANAARLIARLQVAGLPVASATSGGLKTIAAGPFRSPGDLTRALGIVRGMGFSDAFLRS</sequence>
<evidence type="ECO:0000313" key="4">
    <source>
        <dbReference type="EMBL" id="SHF35052.1"/>
    </source>
</evidence>
<dbReference type="SUPFAM" id="SSF110997">
    <property type="entry name" value="Sporulation related repeat"/>
    <property type="match status" value="1"/>
</dbReference>
<dbReference type="EMBL" id="FQUE01000005">
    <property type="protein sequence ID" value="SHF35052.1"/>
    <property type="molecule type" value="Genomic_DNA"/>
</dbReference>
<organism evidence="4 5">
    <name type="scientific">Loktanella atrilutea</name>
    <dbReference type="NCBI Taxonomy" id="366533"/>
    <lineage>
        <taxon>Bacteria</taxon>
        <taxon>Pseudomonadati</taxon>
        <taxon>Pseudomonadota</taxon>
        <taxon>Alphaproteobacteria</taxon>
        <taxon>Rhodobacterales</taxon>
        <taxon>Roseobacteraceae</taxon>
        <taxon>Loktanella</taxon>
    </lineage>
</organism>
<accession>A0A1M5AYR5</accession>
<evidence type="ECO:0000259" key="3">
    <source>
        <dbReference type="PROSITE" id="PS51724"/>
    </source>
</evidence>
<feature type="domain" description="SPOR" evidence="3">
    <location>
        <begin position="383"/>
        <end position="457"/>
    </location>
</feature>
<feature type="region of interest" description="Disordered" evidence="1">
    <location>
        <begin position="85"/>
        <end position="106"/>
    </location>
</feature>
<feature type="chain" id="PRO_5012477206" evidence="2">
    <location>
        <begin position="28"/>
        <end position="457"/>
    </location>
</feature>
<evidence type="ECO:0000256" key="2">
    <source>
        <dbReference type="SAM" id="SignalP"/>
    </source>
</evidence>
<proteinExistence type="predicted"/>
<protein>
    <submittedName>
        <fullName evidence="4">Sporulation related domain-containing protein</fullName>
    </submittedName>
</protein>
<dbReference type="PROSITE" id="PS51724">
    <property type="entry name" value="SPOR"/>
    <property type="match status" value="1"/>
</dbReference>
<feature type="signal peptide" evidence="2">
    <location>
        <begin position="1"/>
        <end position="27"/>
    </location>
</feature>
<dbReference type="STRING" id="366533.SAMN05444339_105145"/>